<protein>
    <submittedName>
        <fullName evidence="2">Uncharacterized protein</fullName>
    </submittedName>
</protein>
<dbReference type="EMBL" id="AZBU02000010">
    <property type="protein sequence ID" value="TKR62854.1"/>
    <property type="molecule type" value="Genomic_DNA"/>
</dbReference>
<reference evidence="2 3" key="2">
    <citation type="journal article" date="2019" name="G3 (Bethesda)">
        <title>Hybrid Assembly of the Genome of the Entomopathogenic Nematode Steinernema carpocapsae Identifies the X-Chromosome.</title>
        <authorList>
            <person name="Serra L."/>
            <person name="Macchietto M."/>
            <person name="Macias-Munoz A."/>
            <person name="McGill C.J."/>
            <person name="Rodriguez I.M."/>
            <person name="Rodriguez B."/>
            <person name="Murad R."/>
            <person name="Mortazavi A."/>
        </authorList>
    </citation>
    <scope>NUCLEOTIDE SEQUENCE [LARGE SCALE GENOMIC DNA]</scope>
    <source>
        <strain evidence="2 3">ALL</strain>
    </source>
</reference>
<comment type="caution">
    <text evidence="2">The sequence shown here is derived from an EMBL/GenBank/DDBJ whole genome shotgun (WGS) entry which is preliminary data.</text>
</comment>
<proteinExistence type="predicted"/>
<dbReference type="AlphaFoldDB" id="A0A4U5M2A5"/>
<evidence type="ECO:0000256" key="1">
    <source>
        <dbReference type="SAM" id="Phobius"/>
    </source>
</evidence>
<keyword evidence="3" id="KW-1185">Reference proteome</keyword>
<feature type="transmembrane region" description="Helical" evidence="1">
    <location>
        <begin position="120"/>
        <end position="141"/>
    </location>
</feature>
<accession>A0A4U5M2A5</accession>
<dbReference type="Proteomes" id="UP000298663">
    <property type="component" value="Unassembled WGS sequence"/>
</dbReference>
<feature type="transmembrane region" description="Helical" evidence="1">
    <location>
        <begin position="153"/>
        <end position="174"/>
    </location>
</feature>
<feature type="transmembrane region" description="Helical" evidence="1">
    <location>
        <begin position="36"/>
        <end position="56"/>
    </location>
</feature>
<reference evidence="2 3" key="1">
    <citation type="journal article" date="2015" name="Genome Biol.">
        <title>Comparative genomics of Steinernema reveals deeply conserved gene regulatory networks.</title>
        <authorList>
            <person name="Dillman A.R."/>
            <person name="Macchietto M."/>
            <person name="Porter C.F."/>
            <person name="Rogers A."/>
            <person name="Williams B."/>
            <person name="Antoshechkin I."/>
            <person name="Lee M.M."/>
            <person name="Goodwin Z."/>
            <person name="Lu X."/>
            <person name="Lewis E.E."/>
            <person name="Goodrich-Blair H."/>
            <person name="Stock S.P."/>
            <person name="Adams B.J."/>
            <person name="Sternberg P.W."/>
            <person name="Mortazavi A."/>
        </authorList>
    </citation>
    <scope>NUCLEOTIDE SEQUENCE [LARGE SCALE GENOMIC DNA]</scope>
    <source>
        <strain evidence="2 3">ALL</strain>
    </source>
</reference>
<feature type="transmembrane region" description="Helical" evidence="1">
    <location>
        <begin position="6"/>
        <end position="24"/>
    </location>
</feature>
<gene>
    <name evidence="2" type="ORF">L596_026762</name>
</gene>
<feature type="transmembrane region" description="Helical" evidence="1">
    <location>
        <begin position="76"/>
        <end position="95"/>
    </location>
</feature>
<name>A0A4U5M2A5_STECR</name>
<keyword evidence="1" id="KW-1133">Transmembrane helix</keyword>
<keyword evidence="1" id="KW-0812">Transmembrane</keyword>
<keyword evidence="1" id="KW-0472">Membrane</keyword>
<evidence type="ECO:0000313" key="3">
    <source>
        <dbReference type="Proteomes" id="UP000298663"/>
    </source>
</evidence>
<evidence type="ECO:0000313" key="2">
    <source>
        <dbReference type="EMBL" id="TKR62854.1"/>
    </source>
</evidence>
<organism evidence="2 3">
    <name type="scientific">Steinernema carpocapsae</name>
    <name type="common">Entomopathogenic nematode</name>
    <dbReference type="NCBI Taxonomy" id="34508"/>
    <lineage>
        <taxon>Eukaryota</taxon>
        <taxon>Metazoa</taxon>
        <taxon>Ecdysozoa</taxon>
        <taxon>Nematoda</taxon>
        <taxon>Chromadorea</taxon>
        <taxon>Rhabditida</taxon>
        <taxon>Tylenchina</taxon>
        <taxon>Panagrolaimomorpha</taxon>
        <taxon>Strongyloidoidea</taxon>
        <taxon>Steinernematidae</taxon>
        <taxon>Steinernema</taxon>
    </lineage>
</organism>
<sequence length="195" mass="21941">MFSSSLTVVCGNICIVIDRLLAIDQPIKYCQTYKKIWLSTSTLFTNLIFLAAIAIYHISFNLDNEEIYSKAISGLYVFKSLACGVNVVCTIFFMFKLRDFLKNHRGAACNSNLRTANQVVVYQILAEVAIIIVPTVITTVLNDVLDKKITEEVGNYPVALFALYTTVCSILLAAKLRHSSIVQLFRRSQIENYVH</sequence>